<dbReference type="Gene3D" id="3.30.1120.10">
    <property type="match status" value="1"/>
</dbReference>
<accession>A0A7S7NYM9</accession>
<evidence type="ECO:0000313" key="9">
    <source>
        <dbReference type="Proteomes" id="UP000593892"/>
    </source>
</evidence>
<proteinExistence type="inferred from homology"/>
<dbReference type="Gene3D" id="3.40.720.10">
    <property type="entry name" value="Alkaline Phosphatase, subunit A"/>
    <property type="match status" value="1"/>
</dbReference>
<keyword evidence="9" id="KW-1185">Reference proteome</keyword>
<dbReference type="Proteomes" id="UP000593892">
    <property type="component" value="Chromosome"/>
</dbReference>
<name>A0A7S7NYM9_PALFE</name>
<dbReference type="InterPro" id="IPR000917">
    <property type="entry name" value="Sulfatase_N"/>
</dbReference>
<evidence type="ECO:0000259" key="7">
    <source>
        <dbReference type="Pfam" id="PF00884"/>
    </source>
</evidence>
<protein>
    <submittedName>
        <fullName evidence="8">Sulfatase</fullName>
    </submittedName>
</protein>
<evidence type="ECO:0000256" key="1">
    <source>
        <dbReference type="ARBA" id="ARBA00001913"/>
    </source>
</evidence>
<dbReference type="AlphaFoldDB" id="A0A7S7NYM9"/>
<organism evidence="8 9">
    <name type="scientific">Paludibaculum fermentans</name>
    <dbReference type="NCBI Taxonomy" id="1473598"/>
    <lineage>
        <taxon>Bacteria</taxon>
        <taxon>Pseudomonadati</taxon>
        <taxon>Acidobacteriota</taxon>
        <taxon>Terriglobia</taxon>
        <taxon>Bryobacterales</taxon>
        <taxon>Bryobacteraceae</taxon>
        <taxon>Paludibaculum</taxon>
    </lineage>
</organism>
<sequence length="480" mass="53276">MERRQFLRQLAGAAAVLPTAAFQARKKPLNFVFILADDLGWTDLSSFGSQFYETPNIDRLAQQGTRFTNAYAACPVCSPTRASIMTGKYPARLGITNYLPGKHPTPYSKLIGVDCVQQLPLEEKTIAEVLKPAGYRTGQFGKWHLGGEGFGPDRQGFDTTFAAQGGVGSYFYPGWRGKSPVIEGKQGEYITDRLGDEAAAFIQANRANPFFVYLPHFAPHVPLESKKEYIRKYSAKIRSGARHYDPVYAGMIQSLDDSVGRVVKAVEENGLADNTIVVFNSDNGGLSAPEWLLKPTTSNWPLREGKGHVYEGGIRVPLIIRGPGVRKGAVDDTPISSVDYLPTFAELAGVPAPEGVDGRSFAALLPAARRLPPRPLYWHYPHYSNQLGRPASAVRLGEYKLIRFHEDNHVELYRVTADIGEQADLAETQKAKVQELTRLLDAWLKEVDAKFPTPNPNYDPVREAEGYWWKQPGAYERFGK</sequence>
<dbReference type="PANTHER" id="PTHR42693:SF42">
    <property type="entry name" value="ARYLSULFATASE G"/>
    <property type="match status" value="1"/>
</dbReference>
<evidence type="ECO:0000256" key="4">
    <source>
        <dbReference type="ARBA" id="ARBA00022729"/>
    </source>
</evidence>
<keyword evidence="3" id="KW-0479">Metal-binding</keyword>
<evidence type="ECO:0000313" key="8">
    <source>
        <dbReference type="EMBL" id="QOY92201.1"/>
    </source>
</evidence>
<dbReference type="GO" id="GO:0004065">
    <property type="term" value="F:arylsulfatase activity"/>
    <property type="evidence" value="ECO:0007669"/>
    <property type="project" value="TreeGrafter"/>
</dbReference>
<gene>
    <name evidence="8" type="ORF">IRI77_30665</name>
</gene>
<evidence type="ECO:0000256" key="3">
    <source>
        <dbReference type="ARBA" id="ARBA00022723"/>
    </source>
</evidence>
<keyword evidence="5" id="KW-0378">Hydrolase</keyword>
<dbReference type="InterPro" id="IPR050738">
    <property type="entry name" value="Sulfatase"/>
</dbReference>
<dbReference type="CDD" id="cd16144">
    <property type="entry name" value="ARS_like"/>
    <property type="match status" value="1"/>
</dbReference>
<dbReference type="Pfam" id="PF00884">
    <property type="entry name" value="Sulfatase"/>
    <property type="match status" value="1"/>
</dbReference>
<reference evidence="8 9" key="1">
    <citation type="submission" date="2020-10" db="EMBL/GenBank/DDBJ databases">
        <title>Complete genome sequence of Paludibaculum fermentans P105T, a facultatively anaerobic acidobacterium capable of dissimilatory Fe(III) reduction.</title>
        <authorList>
            <person name="Dedysh S.N."/>
            <person name="Beletsky A.V."/>
            <person name="Kulichevskaya I.S."/>
            <person name="Mardanov A.V."/>
            <person name="Ravin N.V."/>
        </authorList>
    </citation>
    <scope>NUCLEOTIDE SEQUENCE [LARGE SCALE GENOMIC DNA]</scope>
    <source>
        <strain evidence="8 9">P105</strain>
    </source>
</reference>
<dbReference type="GO" id="GO:0046872">
    <property type="term" value="F:metal ion binding"/>
    <property type="evidence" value="ECO:0007669"/>
    <property type="project" value="UniProtKB-KW"/>
</dbReference>
<dbReference type="InterPro" id="IPR017850">
    <property type="entry name" value="Alkaline_phosphatase_core_sf"/>
</dbReference>
<keyword evidence="4" id="KW-0732">Signal</keyword>
<dbReference type="SUPFAM" id="SSF53649">
    <property type="entry name" value="Alkaline phosphatase-like"/>
    <property type="match status" value="1"/>
</dbReference>
<evidence type="ECO:0000256" key="2">
    <source>
        <dbReference type="ARBA" id="ARBA00008779"/>
    </source>
</evidence>
<dbReference type="PROSITE" id="PS00523">
    <property type="entry name" value="SULFATASE_1"/>
    <property type="match status" value="1"/>
</dbReference>
<dbReference type="KEGG" id="pfer:IRI77_30665"/>
<keyword evidence="6" id="KW-0106">Calcium</keyword>
<comment type="cofactor">
    <cofactor evidence="1">
        <name>Ca(2+)</name>
        <dbReference type="ChEBI" id="CHEBI:29108"/>
    </cofactor>
</comment>
<dbReference type="PANTHER" id="PTHR42693">
    <property type="entry name" value="ARYLSULFATASE FAMILY MEMBER"/>
    <property type="match status" value="1"/>
</dbReference>
<dbReference type="InterPro" id="IPR024607">
    <property type="entry name" value="Sulfatase_CS"/>
</dbReference>
<comment type="similarity">
    <text evidence="2">Belongs to the sulfatase family.</text>
</comment>
<feature type="domain" description="Sulfatase N-terminal" evidence="7">
    <location>
        <begin position="30"/>
        <end position="350"/>
    </location>
</feature>
<evidence type="ECO:0000256" key="6">
    <source>
        <dbReference type="ARBA" id="ARBA00022837"/>
    </source>
</evidence>
<dbReference type="EMBL" id="CP063849">
    <property type="protein sequence ID" value="QOY92201.1"/>
    <property type="molecule type" value="Genomic_DNA"/>
</dbReference>
<evidence type="ECO:0000256" key="5">
    <source>
        <dbReference type="ARBA" id="ARBA00022801"/>
    </source>
</evidence>